<dbReference type="GO" id="GO:0015940">
    <property type="term" value="P:pantothenate biosynthetic process"/>
    <property type="evidence" value="ECO:0007669"/>
    <property type="project" value="UniProtKB-UniPathway"/>
</dbReference>
<keyword evidence="12" id="KW-0732">Signal</keyword>
<evidence type="ECO:0000256" key="8">
    <source>
        <dbReference type="ARBA" id="ARBA00023002"/>
    </source>
</evidence>
<dbReference type="SUPFAM" id="SSF48179">
    <property type="entry name" value="6-phosphogluconate dehydrogenase C-terminal domain-like"/>
    <property type="match status" value="1"/>
</dbReference>
<dbReference type="PATRIC" id="fig|1178515.4.peg.3006"/>
<dbReference type="AlphaFoldDB" id="A0A172TPV7"/>
<accession>A0A172TPV7</accession>
<dbReference type="InterPro" id="IPR013332">
    <property type="entry name" value="KPR_N"/>
</dbReference>
<feature type="chain" id="PRO_5039361412" description="2-dehydropantoate 2-reductase" evidence="12">
    <location>
        <begin position="23"/>
        <end position="332"/>
    </location>
</feature>
<evidence type="ECO:0000256" key="11">
    <source>
        <dbReference type="RuleBase" id="RU362068"/>
    </source>
</evidence>
<dbReference type="InterPro" id="IPR036291">
    <property type="entry name" value="NAD(P)-bd_dom_sf"/>
</dbReference>
<dbReference type="NCBIfam" id="TIGR00745">
    <property type="entry name" value="apbA_panE"/>
    <property type="match status" value="1"/>
</dbReference>
<dbReference type="Gene3D" id="1.10.1040.10">
    <property type="entry name" value="N-(1-d-carboxylethyl)-l-norvaline Dehydrogenase, domain 2"/>
    <property type="match status" value="1"/>
</dbReference>
<keyword evidence="16" id="KW-1185">Reference proteome</keyword>
<dbReference type="FunFam" id="1.10.1040.10:FF:000017">
    <property type="entry name" value="2-dehydropantoate 2-reductase"/>
    <property type="match status" value="1"/>
</dbReference>
<dbReference type="STRING" id="1178515.SY83_14955"/>
<evidence type="ECO:0000256" key="12">
    <source>
        <dbReference type="SAM" id="SignalP"/>
    </source>
</evidence>
<dbReference type="InterPro" id="IPR013752">
    <property type="entry name" value="KPA_reductase"/>
</dbReference>
<sequence>MHIAIAGAGAVGLLLAARLSQAGQAVTLLTRTADQAGQLRAAGLDFTARDSTRARIAVAAEPLTADPAAGSSALAGLQPAWIFLTVKQHALHDQEFLDGLQARVGPQTRLLCFQNGIGHLEKLAETFPAAKLYAAVTTEGALRTSPGAVTHTGEGVTRIGQAPSTLQTGLISTSLHDSNESAASLNLLIKLLCEAGIKTELSKDIVNEMYQKLLINAVINPITAILRISNGELIRNAYASSLMLRLFDESYAAVAAQVEELPDRMWNRIEEVCARTAVNRSSMLQDVEAKRVTEIEAITGRLIAQGRLKGIPMTASETLYALIKAMESDYNG</sequence>
<dbReference type="GO" id="GO:0050661">
    <property type="term" value="F:NADP binding"/>
    <property type="evidence" value="ECO:0007669"/>
    <property type="project" value="TreeGrafter"/>
</dbReference>
<dbReference type="Pfam" id="PF02558">
    <property type="entry name" value="ApbA"/>
    <property type="match status" value="1"/>
</dbReference>
<dbReference type="GO" id="GO:0005737">
    <property type="term" value="C:cytoplasm"/>
    <property type="evidence" value="ECO:0007669"/>
    <property type="project" value="TreeGrafter"/>
</dbReference>
<keyword evidence="7 11" id="KW-0521">NADP</keyword>
<dbReference type="EC" id="1.1.1.169" evidence="4 11"/>
<dbReference type="PANTHER" id="PTHR43765">
    <property type="entry name" value="2-DEHYDROPANTOATE 2-REDUCTASE-RELATED"/>
    <property type="match status" value="1"/>
</dbReference>
<dbReference type="GO" id="GO:0008677">
    <property type="term" value="F:2-dehydropantoate 2-reductase activity"/>
    <property type="evidence" value="ECO:0007669"/>
    <property type="project" value="UniProtKB-EC"/>
</dbReference>
<comment type="similarity">
    <text evidence="3 11">Belongs to the ketopantoate reductase family.</text>
</comment>
<dbReference type="UniPathway" id="UPA00028">
    <property type="reaction ID" value="UER00004"/>
</dbReference>
<evidence type="ECO:0000313" key="16">
    <source>
        <dbReference type="Proteomes" id="UP000076927"/>
    </source>
</evidence>
<evidence type="ECO:0000256" key="2">
    <source>
        <dbReference type="ARBA" id="ARBA00004994"/>
    </source>
</evidence>
<name>A0A172TPV7_9BACL</name>
<reference evidence="15 16" key="1">
    <citation type="submission" date="2015-01" db="EMBL/GenBank/DDBJ databases">
        <title>Paenibacillus swuensis/DY6/whole genome sequencing.</title>
        <authorList>
            <person name="Kim M.K."/>
            <person name="Srinivasan S."/>
            <person name="Lee J.-J."/>
        </authorList>
    </citation>
    <scope>NUCLEOTIDE SEQUENCE [LARGE SCALE GENOMIC DNA]</scope>
    <source>
        <strain evidence="15 16">DY6</strain>
    </source>
</reference>
<evidence type="ECO:0000256" key="9">
    <source>
        <dbReference type="ARBA" id="ARBA00032024"/>
    </source>
</evidence>
<keyword evidence="6 11" id="KW-0566">Pantothenate biosynthesis</keyword>
<evidence type="ECO:0000256" key="7">
    <source>
        <dbReference type="ARBA" id="ARBA00022857"/>
    </source>
</evidence>
<dbReference type="SUPFAM" id="SSF51735">
    <property type="entry name" value="NAD(P)-binding Rossmann-fold domains"/>
    <property type="match status" value="1"/>
</dbReference>
<keyword evidence="8 11" id="KW-0560">Oxidoreductase</keyword>
<dbReference type="Gene3D" id="3.40.50.720">
    <property type="entry name" value="NAD(P)-binding Rossmann-like Domain"/>
    <property type="match status" value="1"/>
</dbReference>
<dbReference type="Proteomes" id="UP000076927">
    <property type="component" value="Chromosome"/>
</dbReference>
<evidence type="ECO:0000313" key="15">
    <source>
        <dbReference type="EMBL" id="ANE48944.1"/>
    </source>
</evidence>
<dbReference type="InterPro" id="IPR008927">
    <property type="entry name" value="6-PGluconate_DH-like_C_sf"/>
</dbReference>
<dbReference type="InterPro" id="IPR013328">
    <property type="entry name" value="6PGD_dom2"/>
</dbReference>
<evidence type="ECO:0000256" key="3">
    <source>
        <dbReference type="ARBA" id="ARBA00007870"/>
    </source>
</evidence>
<evidence type="ECO:0000256" key="6">
    <source>
        <dbReference type="ARBA" id="ARBA00022655"/>
    </source>
</evidence>
<dbReference type="InterPro" id="IPR050838">
    <property type="entry name" value="Ketopantoate_reductase"/>
</dbReference>
<evidence type="ECO:0000256" key="10">
    <source>
        <dbReference type="ARBA" id="ARBA00048793"/>
    </source>
</evidence>
<evidence type="ECO:0000259" key="13">
    <source>
        <dbReference type="Pfam" id="PF02558"/>
    </source>
</evidence>
<evidence type="ECO:0000259" key="14">
    <source>
        <dbReference type="Pfam" id="PF08546"/>
    </source>
</evidence>
<dbReference type="InterPro" id="IPR003710">
    <property type="entry name" value="ApbA"/>
</dbReference>
<feature type="domain" description="Ketopantoate reductase N-terminal" evidence="13">
    <location>
        <begin position="3"/>
        <end position="163"/>
    </location>
</feature>
<comment type="pathway">
    <text evidence="2 11">Cofactor biosynthesis; (R)-pantothenate biosynthesis; (R)-pantoate from 3-methyl-2-oxobutanoate: step 2/2.</text>
</comment>
<evidence type="ECO:0000256" key="4">
    <source>
        <dbReference type="ARBA" id="ARBA00013014"/>
    </source>
</evidence>
<dbReference type="PANTHER" id="PTHR43765:SF2">
    <property type="entry name" value="2-DEHYDROPANTOATE 2-REDUCTASE"/>
    <property type="match status" value="1"/>
</dbReference>
<evidence type="ECO:0000256" key="1">
    <source>
        <dbReference type="ARBA" id="ARBA00002919"/>
    </source>
</evidence>
<dbReference type="Pfam" id="PF08546">
    <property type="entry name" value="ApbA_C"/>
    <property type="match status" value="1"/>
</dbReference>
<comment type="function">
    <text evidence="1 11">Catalyzes the NADPH-dependent reduction of ketopantoate into pantoic acid.</text>
</comment>
<protein>
    <recommendedName>
        <fullName evidence="5 11">2-dehydropantoate 2-reductase</fullName>
        <ecNumber evidence="4 11">1.1.1.169</ecNumber>
    </recommendedName>
    <alternativeName>
        <fullName evidence="9 11">Ketopantoate reductase</fullName>
    </alternativeName>
</protein>
<proteinExistence type="inferred from homology"/>
<feature type="domain" description="Ketopantoate reductase C-terminal" evidence="14">
    <location>
        <begin position="204"/>
        <end position="327"/>
    </location>
</feature>
<comment type="catalytic activity">
    <reaction evidence="10 11">
        <text>(R)-pantoate + NADP(+) = 2-dehydropantoate + NADPH + H(+)</text>
        <dbReference type="Rhea" id="RHEA:16233"/>
        <dbReference type="ChEBI" id="CHEBI:11561"/>
        <dbReference type="ChEBI" id="CHEBI:15378"/>
        <dbReference type="ChEBI" id="CHEBI:15980"/>
        <dbReference type="ChEBI" id="CHEBI:57783"/>
        <dbReference type="ChEBI" id="CHEBI:58349"/>
        <dbReference type="EC" id="1.1.1.169"/>
    </reaction>
</comment>
<dbReference type="EMBL" id="CP011388">
    <property type="protein sequence ID" value="ANE48944.1"/>
    <property type="molecule type" value="Genomic_DNA"/>
</dbReference>
<dbReference type="KEGG" id="pswu:SY83_14955"/>
<organism evidence="15 16">
    <name type="scientific">Paenibacillus swuensis</name>
    <dbReference type="NCBI Taxonomy" id="1178515"/>
    <lineage>
        <taxon>Bacteria</taxon>
        <taxon>Bacillati</taxon>
        <taxon>Bacillota</taxon>
        <taxon>Bacilli</taxon>
        <taxon>Bacillales</taxon>
        <taxon>Paenibacillaceae</taxon>
        <taxon>Paenibacillus</taxon>
    </lineage>
</organism>
<feature type="signal peptide" evidence="12">
    <location>
        <begin position="1"/>
        <end position="22"/>
    </location>
</feature>
<evidence type="ECO:0000256" key="5">
    <source>
        <dbReference type="ARBA" id="ARBA00019465"/>
    </source>
</evidence>
<gene>
    <name evidence="15" type="ORF">SY83_14955</name>
</gene>